<protein>
    <submittedName>
        <fullName evidence="10">Cystathionine beta-lyase</fullName>
    </submittedName>
</protein>
<dbReference type="InterPro" id="IPR000277">
    <property type="entry name" value="Cys/Met-Metab_PyrdxlP-dep_enz"/>
</dbReference>
<dbReference type="AlphaFoldDB" id="A0A2N3PZX0"/>
<comment type="caution">
    <text evidence="10">The sequence shown here is derived from an EMBL/GenBank/DDBJ whole genome shotgun (WGS) entry which is preliminary data.</text>
</comment>
<accession>A0A2N3PZX0</accession>
<evidence type="ECO:0000256" key="3">
    <source>
        <dbReference type="ARBA" id="ARBA00022898"/>
    </source>
</evidence>
<dbReference type="Gene3D" id="3.90.1150.10">
    <property type="entry name" value="Aspartate Aminotransferase, domain 1"/>
    <property type="match status" value="1"/>
</dbReference>
<proteinExistence type="inferred from homology"/>
<evidence type="ECO:0000256" key="8">
    <source>
        <dbReference type="PIRSR" id="PIRSR001434-2"/>
    </source>
</evidence>
<evidence type="ECO:0000256" key="6">
    <source>
        <dbReference type="ARBA" id="ARBA00047517"/>
    </source>
</evidence>
<evidence type="ECO:0000313" key="10">
    <source>
        <dbReference type="EMBL" id="PKU25945.1"/>
    </source>
</evidence>
<keyword evidence="4 10" id="KW-0456">Lyase</keyword>
<dbReference type="Proteomes" id="UP000233293">
    <property type="component" value="Unassembled WGS sequence"/>
</dbReference>
<dbReference type="InterPro" id="IPR015421">
    <property type="entry name" value="PyrdxlP-dep_Trfase_major"/>
</dbReference>
<dbReference type="FunFam" id="3.40.640.10:FF:000046">
    <property type="entry name" value="Cystathionine gamma-lyase"/>
    <property type="match status" value="1"/>
</dbReference>
<dbReference type="InterPro" id="IPR015424">
    <property type="entry name" value="PyrdxlP-dep_Trfase"/>
</dbReference>
<evidence type="ECO:0000256" key="1">
    <source>
        <dbReference type="ARBA" id="ARBA00001933"/>
    </source>
</evidence>
<dbReference type="InterPro" id="IPR006233">
    <property type="entry name" value="Cys_b_lyase_bac"/>
</dbReference>
<dbReference type="Pfam" id="PF01053">
    <property type="entry name" value="Cys_Met_Meta_PP"/>
    <property type="match status" value="1"/>
</dbReference>
<feature type="modified residue" description="N6-(pyridoxal phosphate)lysine" evidence="8">
    <location>
        <position position="204"/>
    </location>
</feature>
<dbReference type="OrthoDB" id="9790858at2"/>
<evidence type="ECO:0000256" key="9">
    <source>
        <dbReference type="RuleBase" id="RU362118"/>
    </source>
</evidence>
<sequence length="389" mass="42156">MKKDTKIVHAGRHPEQYHGAVNPPVYHVSTVTYPSVAAMTEAERKPYDGMRYGRYGTPTSFALEEAIAILEGGYRTISTASGLAAITGTLTALLKSGDHVLMVDTVYFPTRRFCTEHLKRCGIETTFYDPSIGAGISALMRPETRVVFVEAPGSLTFEMQDIPAIATVAHAGGAIVVMDNTWATPLFFKPFEKGVDISLQAATKFIVGHSDAMLGLITCATEELWHVVKSSIAHFGVCAGSEEVYLGLRGLRTLSVRLRQHQESGLALASWLAARPEVLRVMHPALPGDPGHALWKRDFSGACGLFGFELAPCPEAAVNAFIDGLEHFGLGYSWGGYESLIIPTSDGIKRTAKPWRGDGPTLRIHTGLEDPSDLIEDLAKGFDRLAAKK</sequence>
<evidence type="ECO:0000256" key="5">
    <source>
        <dbReference type="ARBA" id="ARBA00046315"/>
    </source>
</evidence>
<dbReference type="InterPro" id="IPR054542">
    <property type="entry name" value="Cys_met_metab_PP"/>
</dbReference>
<evidence type="ECO:0000256" key="2">
    <source>
        <dbReference type="ARBA" id="ARBA00009077"/>
    </source>
</evidence>
<organism evidence="10 11">
    <name type="scientific">Telmatospirillum siberiense</name>
    <dbReference type="NCBI Taxonomy" id="382514"/>
    <lineage>
        <taxon>Bacteria</taxon>
        <taxon>Pseudomonadati</taxon>
        <taxon>Pseudomonadota</taxon>
        <taxon>Alphaproteobacteria</taxon>
        <taxon>Rhodospirillales</taxon>
        <taxon>Rhodospirillaceae</taxon>
        <taxon>Telmatospirillum</taxon>
    </lineage>
</organism>
<reference evidence="11" key="1">
    <citation type="submission" date="2017-12" db="EMBL/GenBank/DDBJ databases">
        <title>Draft genome sequence of Telmatospirillum siberiense 26-4b1T, an acidotolerant peatland alphaproteobacterium potentially involved in sulfur cycling.</title>
        <authorList>
            <person name="Hausmann B."/>
            <person name="Pjevac P."/>
            <person name="Schreck K."/>
            <person name="Herbold C.W."/>
            <person name="Daims H."/>
            <person name="Wagner M."/>
            <person name="Pester M."/>
            <person name="Loy A."/>
        </authorList>
    </citation>
    <scope>NUCLEOTIDE SEQUENCE [LARGE SCALE GENOMIC DNA]</scope>
    <source>
        <strain evidence="11">26-4b1</strain>
    </source>
</reference>
<evidence type="ECO:0000313" key="11">
    <source>
        <dbReference type="Proteomes" id="UP000233293"/>
    </source>
</evidence>
<comment type="catalytic activity">
    <reaction evidence="6">
        <text>L,L-cystathionine + H2O = L-homocysteine + pyruvate + NH4(+)</text>
        <dbReference type="Rhea" id="RHEA:13965"/>
        <dbReference type="ChEBI" id="CHEBI:15361"/>
        <dbReference type="ChEBI" id="CHEBI:15377"/>
        <dbReference type="ChEBI" id="CHEBI:28938"/>
        <dbReference type="ChEBI" id="CHEBI:58161"/>
        <dbReference type="ChEBI" id="CHEBI:58199"/>
    </reaction>
</comment>
<dbReference type="CDD" id="cd00614">
    <property type="entry name" value="CGS_like"/>
    <property type="match status" value="1"/>
</dbReference>
<comment type="similarity">
    <text evidence="2 9">Belongs to the trans-sulfuration enzymes family.</text>
</comment>
<comment type="pathway">
    <text evidence="5">Amino-acid biosynthesis; L-methionine biosynthesis via de novo pathway; L-homocysteine from L-cystathionine: step 1/1.</text>
</comment>
<keyword evidence="11" id="KW-1185">Reference proteome</keyword>
<evidence type="ECO:0000256" key="4">
    <source>
        <dbReference type="ARBA" id="ARBA00023239"/>
    </source>
</evidence>
<dbReference type="RefSeq" id="WP_101249490.1">
    <property type="nucleotide sequence ID" value="NZ_PIUM01000003.1"/>
</dbReference>
<comment type="cofactor">
    <cofactor evidence="1 9">
        <name>pyridoxal 5'-phosphate</name>
        <dbReference type="ChEBI" id="CHEBI:597326"/>
    </cofactor>
</comment>
<dbReference type="GO" id="GO:0030170">
    <property type="term" value="F:pyridoxal phosphate binding"/>
    <property type="evidence" value="ECO:0007669"/>
    <property type="project" value="InterPro"/>
</dbReference>
<comment type="catalytic activity">
    <reaction evidence="7">
        <text>an S-substituted L-cysteine + H2O = a thiol + pyruvate + NH4(+)</text>
        <dbReference type="Rhea" id="RHEA:18121"/>
        <dbReference type="ChEBI" id="CHEBI:15361"/>
        <dbReference type="ChEBI" id="CHEBI:15377"/>
        <dbReference type="ChEBI" id="CHEBI:28938"/>
        <dbReference type="ChEBI" id="CHEBI:29256"/>
        <dbReference type="ChEBI" id="CHEBI:58717"/>
        <dbReference type="EC" id="4.4.1.13"/>
    </reaction>
</comment>
<keyword evidence="3 8" id="KW-0663">Pyridoxal phosphate</keyword>
<dbReference type="PIRSF" id="PIRSF001434">
    <property type="entry name" value="CGS"/>
    <property type="match status" value="1"/>
</dbReference>
<dbReference type="Gene3D" id="3.40.640.10">
    <property type="entry name" value="Type I PLP-dependent aspartate aminotransferase-like (Major domain)"/>
    <property type="match status" value="1"/>
</dbReference>
<gene>
    <name evidence="10" type="primary">metC</name>
    <name evidence="10" type="ORF">CWS72_04720</name>
</gene>
<dbReference type="EMBL" id="PIUM01000003">
    <property type="protein sequence ID" value="PKU25945.1"/>
    <property type="molecule type" value="Genomic_DNA"/>
</dbReference>
<dbReference type="GO" id="GO:0019450">
    <property type="term" value="P:L-cysteine catabolic process to pyruvate"/>
    <property type="evidence" value="ECO:0007669"/>
    <property type="project" value="TreeGrafter"/>
</dbReference>
<evidence type="ECO:0000256" key="7">
    <source>
        <dbReference type="ARBA" id="ARBA00047625"/>
    </source>
</evidence>
<dbReference type="GO" id="GO:0019346">
    <property type="term" value="P:transsulfuration"/>
    <property type="evidence" value="ECO:0007669"/>
    <property type="project" value="InterPro"/>
</dbReference>
<dbReference type="NCBIfam" id="TIGR01324">
    <property type="entry name" value="cysta_beta_ly_B"/>
    <property type="match status" value="1"/>
</dbReference>
<dbReference type="InterPro" id="IPR015422">
    <property type="entry name" value="PyrdxlP-dep_Trfase_small"/>
</dbReference>
<dbReference type="GO" id="GO:0047804">
    <property type="term" value="F:cysteine-S-conjugate beta-lyase activity"/>
    <property type="evidence" value="ECO:0007669"/>
    <property type="project" value="UniProtKB-EC"/>
</dbReference>
<dbReference type="SUPFAM" id="SSF53383">
    <property type="entry name" value="PLP-dependent transferases"/>
    <property type="match status" value="1"/>
</dbReference>
<dbReference type="PANTHER" id="PTHR43500:SF1">
    <property type="entry name" value="CYSTATHIONINE BETA-LYASE-RELATED"/>
    <property type="match status" value="1"/>
</dbReference>
<dbReference type="PROSITE" id="PS00868">
    <property type="entry name" value="CYS_MET_METAB_PP"/>
    <property type="match status" value="1"/>
</dbReference>
<name>A0A2N3PZX0_9PROT</name>
<dbReference type="PANTHER" id="PTHR43500">
    <property type="entry name" value="CYSTATHIONINE BETA-LYASE-RELATED"/>
    <property type="match status" value="1"/>
</dbReference>